<accession>A0A1Y2DWH2</accession>
<feature type="chain" id="PRO_5012192308" description="Secreted protein" evidence="1">
    <location>
        <begin position="21"/>
        <end position="85"/>
    </location>
</feature>
<keyword evidence="3" id="KW-1185">Reference proteome</keyword>
<dbReference type="RefSeq" id="XP_040714622.1">
    <property type="nucleotide sequence ID" value="XM_040854225.1"/>
</dbReference>
<evidence type="ECO:0000313" key="2">
    <source>
        <dbReference type="EMBL" id="ORY62965.1"/>
    </source>
</evidence>
<name>A0A1Y2DWH2_9PEZI</name>
<sequence length="85" mass="9142">MRLMSIGLMQSFSHLMSAIAAVFMVESAGFQGSNSRAVQSTKYSVLRCAMSCHAGIPRLADNDLNLPQSGWREGNRSVGHTPIAS</sequence>
<organism evidence="2 3">
    <name type="scientific">Pseudomassariella vexata</name>
    <dbReference type="NCBI Taxonomy" id="1141098"/>
    <lineage>
        <taxon>Eukaryota</taxon>
        <taxon>Fungi</taxon>
        <taxon>Dikarya</taxon>
        <taxon>Ascomycota</taxon>
        <taxon>Pezizomycotina</taxon>
        <taxon>Sordariomycetes</taxon>
        <taxon>Xylariomycetidae</taxon>
        <taxon>Amphisphaeriales</taxon>
        <taxon>Pseudomassariaceae</taxon>
        <taxon>Pseudomassariella</taxon>
    </lineage>
</organism>
<dbReference type="InParanoid" id="A0A1Y2DWH2"/>
<reference evidence="2 3" key="1">
    <citation type="submission" date="2016-07" db="EMBL/GenBank/DDBJ databases">
        <title>Pervasive Adenine N6-methylation of Active Genes in Fungi.</title>
        <authorList>
            <consortium name="DOE Joint Genome Institute"/>
            <person name="Mondo S.J."/>
            <person name="Dannebaum R.O."/>
            <person name="Kuo R.C."/>
            <person name="Labutti K."/>
            <person name="Haridas S."/>
            <person name="Kuo A."/>
            <person name="Salamov A."/>
            <person name="Ahrendt S.R."/>
            <person name="Lipzen A."/>
            <person name="Sullivan W."/>
            <person name="Andreopoulos W.B."/>
            <person name="Clum A."/>
            <person name="Lindquist E."/>
            <person name="Daum C."/>
            <person name="Ramamoorthy G.K."/>
            <person name="Gryganskyi A."/>
            <person name="Culley D."/>
            <person name="Magnuson J.K."/>
            <person name="James T.Y."/>
            <person name="O'Malley M.A."/>
            <person name="Stajich J.E."/>
            <person name="Spatafora J.W."/>
            <person name="Visel A."/>
            <person name="Grigoriev I.V."/>
        </authorList>
    </citation>
    <scope>NUCLEOTIDE SEQUENCE [LARGE SCALE GENOMIC DNA]</scope>
    <source>
        <strain evidence="2 3">CBS 129021</strain>
    </source>
</reference>
<evidence type="ECO:0000313" key="3">
    <source>
        <dbReference type="Proteomes" id="UP000193689"/>
    </source>
</evidence>
<dbReference type="Proteomes" id="UP000193689">
    <property type="component" value="Unassembled WGS sequence"/>
</dbReference>
<comment type="caution">
    <text evidence="2">The sequence shown here is derived from an EMBL/GenBank/DDBJ whole genome shotgun (WGS) entry which is preliminary data.</text>
</comment>
<dbReference type="AlphaFoldDB" id="A0A1Y2DWH2"/>
<dbReference type="GeneID" id="63770437"/>
<proteinExistence type="predicted"/>
<evidence type="ECO:0008006" key="4">
    <source>
        <dbReference type="Google" id="ProtNLM"/>
    </source>
</evidence>
<evidence type="ECO:0000256" key="1">
    <source>
        <dbReference type="SAM" id="SignalP"/>
    </source>
</evidence>
<dbReference type="EMBL" id="MCFJ01000008">
    <property type="protein sequence ID" value="ORY62965.1"/>
    <property type="molecule type" value="Genomic_DNA"/>
</dbReference>
<feature type="signal peptide" evidence="1">
    <location>
        <begin position="1"/>
        <end position="20"/>
    </location>
</feature>
<protein>
    <recommendedName>
        <fullName evidence="4">Secreted protein</fullName>
    </recommendedName>
</protein>
<gene>
    <name evidence="2" type="ORF">BCR38DRAFT_218419</name>
</gene>
<keyword evidence="1" id="KW-0732">Signal</keyword>